<dbReference type="RefSeq" id="XP_070656665.1">
    <property type="nucleotide sequence ID" value="XM_070800564.1"/>
</dbReference>
<sequence>MAFKRRQAGWFLEKPDFKAAQCSDALHSKLAPNKEEPSTFTWAVDNFEEKCPPKGKTGNVPPGAEAPHNPRLCLPTAPWTDLTPAPPPGFLHPAEAAGRAARGPPPTARLEPLRTPAAAGNRPRARGFPGSARGASTVEVAAVGVSIPGLRAQPRSADGGGGSERPGPSPERAARPWAAGAASAASVAARPARFSPARIRNLRVRRGRPLLLGVARRAAPPRGETRVRASFPGLRIPEAGEFCLGPYEHLSASSPPPPRGRARAHSHTHSHSPARVRTAARPEPRNLRRRYSHGLPAATGRPLSAAAAAEATAGKAAAARPGLRARRPGQSPGRSGEGGRGGEEEPRRARSWCRGPRHFLLVESKPDLGDKESGLVSGREA</sequence>
<proteinExistence type="predicted"/>
<feature type="compositionally biased region" description="Low complexity" evidence="1">
    <location>
        <begin position="93"/>
        <end position="102"/>
    </location>
</feature>
<feature type="compositionally biased region" description="Basic and acidic residues" evidence="1">
    <location>
        <begin position="364"/>
        <end position="381"/>
    </location>
</feature>
<name>A0ABM4T9E6_BOSIN</name>
<reference evidence="3" key="1">
    <citation type="submission" date="2025-08" db="UniProtKB">
        <authorList>
            <consortium name="RefSeq"/>
        </authorList>
    </citation>
    <scope>IDENTIFICATION</scope>
    <source>
        <tissue evidence="3">Blood</tissue>
    </source>
</reference>
<feature type="compositionally biased region" description="Low complexity" evidence="1">
    <location>
        <begin position="116"/>
        <end position="130"/>
    </location>
</feature>
<feature type="compositionally biased region" description="Low complexity" evidence="1">
    <location>
        <begin position="300"/>
        <end position="334"/>
    </location>
</feature>
<feature type="compositionally biased region" description="Low complexity" evidence="1">
    <location>
        <begin position="175"/>
        <end position="196"/>
    </location>
</feature>
<evidence type="ECO:0000313" key="3">
    <source>
        <dbReference type="RefSeq" id="XP_070656665.1"/>
    </source>
</evidence>
<protein>
    <submittedName>
        <fullName evidence="3">Transcription initiation factor TFIID subunit 4-like</fullName>
    </submittedName>
</protein>
<dbReference type="GeneID" id="139186283"/>
<dbReference type="Proteomes" id="UP001652663">
    <property type="component" value="Chromosome 12"/>
</dbReference>
<feature type="region of interest" description="Disordered" evidence="1">
    <location>
        <begin position="52"/>
        <end position="196"/>
    </location>
</feature>
<evidence type="ECO:0000313" key="2">
    <source>
        <dbReference type="Proteomes" id="UP001652663"/>
    </source>
</evidence>
<evidence type="ECO:0000256" key="1">
    <source>
        <dbReference type="SAM" id="MobiDB-lite"/>
    </source>
</evidence>
<keyword evidence="2" id="KW-1185">Reference proteome</keyword>
<feature type="region of interest" description="Disordered" evidence="1">
    <location>
        <begin position="246"/>
        <end position="381"/>
    </location>
</feature>
<accession>A0ABM4T9E6</accession>
<organism evidence="2 3">
    <name type="scientific">Bos indicus</name>
    <name type="common">Zebu</name>
    <dbReference type="NCBI Taxonomy" id="9915"/>
    <lineage>
        <taxon>Eukaryota</taxon>
        <taxon>Metazoa</taxon>
        <taxon>Chordata</taxon>
        <taxon>Craniata</taxon>
        <taxon>Vertebrata</taxon>
        <taxon>Euteleostomi</taxon>
        <taxon>Mammalia</taxon>
        <taxon>Eutheria</taxon>
        <taxon>Laurasiatheria</taxon>
        <taxon>Artiodactyla</taxon>
        <taxon>Ruminantia</taxon>
        <taxon>Pecora</taxon>
        <taxon>Bovidae</taxon>
        <taxon>Bovinae</taxon>
        <taxon>Bos</taxon>
    </lineage>
</organism>
<gene>
    <name evidence="3" type="primary">LOC139186283</name>
</gene>
<feature type="compositionally biased region" description="Basic residues" evidence="1">
    <location>
        <begin position="260"/>
        <end position="274"/>
    </location>
</feature>